<sequence>MSHVAEPARDGGVEASAEGPRAVFVLLEERRPADSAQLLSLNSLLPESGIVADIELENVLDPDSFYELKSQPLSLHSSLPISLQATPATPATLSASSSAGGSRTPAMSSSSSSRVLLRQQLMRAQAQEQERRERREQAAASPFPSPAPASPAISVVGVSTGGHTLGRPPPAQVPREVLKVQTHLENPTRYHLQQARRQQVKQYLSTTLGPKLASQALTPPPGAASAQPLPAPEAAHATGPTGSAPNSPMALLTIGSSSEKEIDDVIDEIISLESSYKMRCSAIYLEALRGCSSPARLIESPCEIPLKEKIPVLSQPILALRGLPVSGNLLDVYSSQGVATPAITVSNSCPAELPNIKREISETEAKALLKERQKKDNHNLIERRRRFNINDRIKELGTLIPKSSDPEMRWNKGTILKASVDYIRKLQKEQQRSKDLESRQRSLEQANRSLQLRIQELELQAQIHGLPVPPTPGLISLATTSASDSLKPEQLDVEEEGRPGVATFHAGAGPAQGAPHQQPPVPPSDTLLDLHFPSDHLGDLGDPFHLGLTDILMEEEEGVLGGLSGGALSPLRAASDPLLSSVSPTVSKASSRRSSFSMEEES</sequence>
<feature type="compositionally biased region" description="Low complexity" evidence="10">
    <location>
        <begin position="505"/>
        <end position="516"/>
    </location>
</feature>
<dbReference type="Pfam" id="PF15951">
    <property type="entry name" value="MITF_TFEB_C_3_N"/>
    <property type="match status" value="1"/>
</dbReference>
<dbReference type="Gene3D" id="4.10.280.10">
    <property type="entry name" value="Helix-loop-helix DNA-binding domain"/>
    <property type="match status" value="1"/>
</dbReference>
<feature type="domain" description="BHLH" evidence="11">
    <location>
        <begin position="373"/>
        <end position="426"/>
    </location>
</feature>
<evidence type="ECO:0000256" key="5">
    <source>
        <dbReference type="ARBA" id="ARBA00023125"/>
    </source>
</evidence>
<dbReference type="Pfam" id="PF11851">
    <property type="entry name" value="DUF3371"/>
    <property type="match status" value="1"/>
</dbReference>
<keyword evidence="5" id="KW-0238">DNA-binding</keyword>
<dbReference type="PANTHER" id="PTHR45776">
    <property type="entry name" value="MIP04163P"/>
    <property type="match status" value="1"/>
</dbReference>
<feature type="region of interest" description="Disordered" evidence="10">
    <location>
        <begin position="91"/>
        <end position="173"/>
    </location>
</feature>
<organism evidence="12 13">
    <name type="scientific">Cnephaeus nilssonii</name>
    <name type="common">Northern bat</name>
    <name type="synonym">Eptesicus nilssonii</name>
    <dbReference type="NCBI Taxonomy" id="3371016"/>
    <lineage>
        <taxon>Eukaryota</taxon>
        <taxon>Metazoa</taxon>
        <taxon>Chordata</taxon>
        <taxon>Craniata</taxon>
        <taxon>Vertebrata</taxon>
        <taxon>Euteleostomi</taxon>
        <taxon>Mammalia</taxon>
        <taxon>Eutheria</taxon>
        <taxon>Laurasiatheria</taxon>
        <taxon>Chiroptera</taxon>
        <taxon>Yangochiroptera</taxon>
        <taxon>Vespertilionidae</taxon>
        <taxon>Cnephaeus</taxon>
    </lineage>
</organism>
<evidence type="ECO:0000256" key="7">
    <source>
        <dbReference type="ARBA" id="ARBA00023163"/>
    </source>
</evidence>
<proteinExistence type="inferred from homology"/>
<evidence type="ECO:0000313" key="12">
    <source>
        <dbReference type="EMBL" id="KAK1346229.1"/>
    </source>
</evidence>
<dbReference type="InterPro" id="IPR021802">
    <property type="entry name" value="MiT/TFE_C"/>
</dbReference>
<dbReference type="GO" id="GO:0005737">
    <property type="term" value="C:cytoplasm"/>
    <property type="evidence" value="ECO:0007669"/>
    <property type="project" value="UniProtKB-SubCell"/>
</dbReference>
<dbReference type="SUPFAM" id="SSF47459">
    <property type="entry name" value="HLH, helix-loop-helix DNA-binding domain"/>
    <property type="match status" value="1"/>
</dbReference>
<feature type="region of interest" description="Disordered" evidence="10">
    <location>
        <begin position="212"/>
        <end position="251"/>
    </location>
</feature>
<dbReference type="InterPro" id="IPR011598">
    <property type="entry name" value="bHLH_dom"/>
</dbReference>
<evidence type="ECO:0000256" key="3">
    <source>
        <dbReference type="ARBA" id="ARBA00008289"/>
    </source>
</evidence>
<feature type="region of interest" description="Disordered" evidence="10">
    <location>
        <begin position="482"/>
        <end position="534"/>
    </location>
</feature>
<dbReference type="Pfam" id="PF00010">
    <property type="entry name" value="HLH"/>
    <property type="match status" value="1"/>
</dbReference>
<keyword evidence="7" id="KW-0804">Transcription</keyword>
<dbReference type="Proteomes" id="UP001177744">
    <property type="component" value="Unassembled WGS sequence"/>
</dbReference>
<dbReference type="EMBL" id="JAULJE010000001">
    <property type="protein sequence ID" value="KAK1346229.1"/>
    <property type="molecule type" value="Genomic_DNA"/>
</dbReference>
<dbReference type="GO" id="GO:0000978">
    <property type="term" value="F:RNA polymerase II cis-regulatory region sequence-specific DNA binding"/>
    <property type="evidence" value="ECO:0007669"/>
    <property type="project" value="TreeGrafter"/>
</dbReference>
<dbReference type="AlphaFoldDB" id="A0AA40LWJ8"/>
<dbReference type="GO" id="GO:0046983">
    <property type="term" value="F:protein dimerization activity"/>
    <property type="evidence" value="ECO:0007669"/>
    <property type="project" value="InterPro"/>
</dbReference>
<evidence type="ECO:0000313" key="13">
    <source>
        <dbReference type="Proteomes" id="UP001177744"/>
    </source>
</evidence>
<feature type="compositionally biased region" description="Low complexity" evidence="10">
    <location>
        <begin position="566"/>
        <end position="602"/>
    </location>
</feature>
<accession>A0AA40LWJ8</accession>
<protein>
    <recommendedName>
        <fullName evidence="11">BHLH domain-containing protein</fullName>
    </recommendedName>
</protein>
<evidence type="ECO:0000256" key="4">
    <source>
        <dbReference type="ARBA" id="ARBA00023015"/>
    </source>
</evidence>
<keyword evidence="9" id="KW-0175">Coiled coil</keyword>
<comment type="similarity">
    <text evidence="3">Belongs to the MiT/TFE family.</text>
</comment>
<comment type="subcellular location">
    <subcellularLocation>
        <location evidence="2">Cytoplasm</location>
    </subcellularLocation>
    <subcellularLocation>
        <location evidence="1">Nucleus</location>
    </subcellularLocation>
</comment>
<evidence type="ECO:0000256" key="2">
    <source>
        <dbReference type="ARBA" id="ARBA00004496"/>
    </source>
</evidence>
<dbReference type="PROSITE" id="PS50888">
    <property type="entry name" value="BHLH"/>
    <property type="match status" value="1"/>
</dbReference>
<dbReference type="GO" id="GO:0045670">
    <property type="term" value="P:regulation of osteoclast differentiation"/>
    <property type="evidence" value="ECO:0007669"/>
    <property type="project" value="InterPro"/>
</dbReference>
<dbReference type="SMART" id="SM00353">
    <property type="entry name" value="HLH"/>
    <property type="match status" value="1"/>
</dbReference>
<keyword evidence="6" id="KW-0010">Activator</keyword>
<dbReference type="CDD" id="cd18928">
    <property type="entry name" value="bHLHzip_TFE3"/>
    <property type="match status" value="1"/>
</dbReference>
<keyword evidence="13" id="KW-1185">Reference proteome</keyword>
<comment type="caution">
    <text evidence="12">The sequence shown here is derived from an EMBL/GenBank/DDBJ whole genome shotgun (WGS) entry which is preliminary data.</text>
</comment>
<dbReference type="InterPro" id="IPR031867">
    <property type="entry name" value="MiT/TFE_N"/>
</dbReference>
<evidence type="ECO:0000256" key="8">
    <source>
        <dbReference type="ARBA" id="ARBA00023242"/>
    </source>
</evidence>
<name>A0AA40LWJ8_CNENI</name>
<dbReference type="PANTHER" id="PTHR45776:SF3">
    <property type="entry name" value="TRANSCRIPTION FACTOR E3"/>
    <property type="match status" value="1"/>
</dbReference>
<reference evidence="12" key="1">
    <citation type="submission" date="2023-06" db="EMBL/GenBank/DDBJ databases">
        <title>Reference genome for the Northern bat (Eptesicus nilssonii), a most northern bat species.</title>
        <authorList>
            <person name="Laine V.N."/>
            <person name="Pulliainen A.T."/>
            <person name="Lilley T.M."/>
        </authorList>
    </citation>
    <scope>NUCLEOTIDE SEQUENCE</scope>
    <source>
        <strain evidence="12">BLF_Eptnil</strain>
        <tissue evidence="12">Kidney</tissue>
    </source>
</reference>
<feature type="compositionally biased region" description="Low complexity" evidence="10">
    <location>
        <begin position="91"/>
        <end position="127"/>
    </location>
</feature>
<dbReference type="GO" id="GO:0000981">
    <property type="term" value="F:DNA-binding transcription factor activity, RNA polymerase II-specific"/>
    <property type="evidence" value="ECO:0007669"/>
    <property type="project" value="InterPro"/>
</dbReference>
<dbReference type="GO" id="GO:0045893">
    <property type="term" value="P:positive regulation of DNA-templated transcription"/>
    <property type="evidence" value="ECO:0007669"/>
    <property type="project" value="InterPro"/>
</dbReference>
<dbReference type="InterPro" id="IPR024100">
    <property type="entry name" value="bHLHzip_TFE3"/>
</dbReference>
<keyword evidence="8" id="KW-0539">Nucleus</keyword>
<evidence type="ECO:0000256" key="6">
    <source>
        <dbReference type="ARBA" id="ARBA00023159"/>
    </source>
</evidence>
<evidence type="ECO:0000256" key="1">
    <source>
        <dbReference type="ARBA" id="ARBA00004123"/>
    </source>
</evidence>
<evidence type="ECO:0000259" key="11">
    <source>
        <dbReference type="PROSITE" id="PS50888"/>
    </source>
</evidence>
<feature type="region of interest" description="Disordered" evidence="10">
    <location>
        <begin position="563"/>
        <end position="602"/>
    </location>
</feature>
<feature type="compositionally biased region" description="Basic and acidic residues" evidence="10">
    <location>
        <begin position="128"/>
        <end position="137"/>
    </location>
</feature>
<gene>
    <name evidence="12" type="ORF">QTO34_000082</name>
</gene>
<dbReference type="FunFam" id="4.10.280.10:FF:000003">
    <property type="entry name" value="microphthalmia-associated transcription factor isoform X1"/>
    <property type="match status" value="1"/>
</dbReference>
<evidence type="ECO:0000256" key="9">
    <source>
        <dbReference type="SAM" id="Coils"/>
    </source>
</evidence>
<dbReference type="GO" id="GO:0005634">
    <property type="term" value="C:nucleus"/>
    <property type="evidence" value="ECO:0007669"/>
    <property type="project" value="UniProtKB-SubCell"/>
</dbReference>
<dbReference type="InterPro" id="IPR036638">
    <property type="entry name" value="HLH_DNA-bd_sf"/>
</dbReference>
<feature type="coiled-coil region" evidence="9">
    <location>
        <begin position="426"/>
        <end position="460"/>
    </location>
</feature>
<keyword evidence="4" id="KW-0805">Transcription regulation</keyword>
<evidence type="ECO:0000256" key="10">
    <source>
        <dbReference type="SAM" id="MobiDB-lite"/>
    </source>
</evidence>
<dbReference type="GO" id="GO:0006959">
    <property type="term" value="P:humoral immune response"/>
    <property type="evidence" value="ECO:0007669"/>
    <property type="project" value="InterPro"/>
</dbReference>